<organism evidence="1 2">
    <name type="scientific">Apiospora phragmitis</name>
    <dbReference type="NCBI Taxonomy" id="2905665"/>
    <lineage>
        <taxon>Eukaryota</taxon>
        <taxon>Fungi</taxon>
        <taxon>Dikarya</taxon>
        <taxon>Ascomycota</taxon>
        <taxon>Pezizomycotina</taxon>
        <taxon>Sordariomycetes</taxon>
        <taxon>Xylariomycetidae</taxon>
        <taxon>Amphisphaeriales</taxon>
        <taxon>Apiosporaceae</taxon>
        <taxon>Apiospora</taxon>
    </lineage>
</organism>
<proteinExistence type="predicted"/>
<evidence type="ECO:0000313" key="2">
    <source>
        <dbReference type="Proteomes" id="UP001480595"/>
    </source>
</evidence>
<name>A0ABR1VPZ3_9PEZI</name>
<gene>
    <name evidence="1" type="ORF">PG994_004219</name>
</gene>
<sequence length="332" mass="37587">MNFLPGMGENTPSILLWTCTYYYPVLEKILDNLSATESSILLAVIGLGHGTGTITNFKRYLSIYRDMPELHDWWHLMASKGHSIWLASSGLATLESRVRDPLQYWNKGYGRDVIRLWLLVKASGADQEMARRKKIDPLAQYALTESGDIIWSYTPEMEKLKSSGKFVYGNIIPIPGTFPRRDDIDDSWRKSDVPNENRIEFVCSLGWRERIGLTSTPIPTYEICAMVQGQCHLGERYCDRLGPGAVHLPTGLKQVDVYIVPYIQIAYEPGTERLVIPGKVEMSQYTQDLRAGARDDDVVIGIREKNMAILIQLGCCNQGFDSSGSYQVVRYF</sequence>
<comment type="caution">
    <text evidence="1">The sequence shown here is derived from an EMBL/GenBank/DDBJ whole genome shotgun (WGS) entry which is preliminary data.</text>
</comment>
<protein>
    <submittedName>
        <fullName evidence="1">Uncharacterized protein</fullName>
    </submittedName>
</protein>
<accession>A0ABR1VPZ3</accession>
<dbReference type="RefSeq" id="XP_066717795.1">
    <property type="nucleotide sequence ID" value="XM_066855628.1"/>
</dbReference>
<reference evidence="1 2" key="1">
    <citation type="submission" date="2023-01" db="EMBL/GenBank/DDBJ databases">
        <title>Analysis of 21 Apiospora genomes using comparative genomics revels a genus with tremendous synthesis potential of carbohydrate active enzymes and secondary metabolites.</title>
        <authorList>
            <person name="Sorensen T."/>
        </authorList>
    </citation>
    <scope>NUCLEOTIDE SEQUENCE [LARGE SCALE GENOMIC DNA]</scope>
    <source>
        <strain evidence="1 2">CBS 135458</strain>
    </source>
</reference>
<dbReference type="GeneID" id="92088691"/>
<dbReference type="Proteomes" id="UP001480595">
    <property type="component" value="Unassembled WGS sequence"/>
</dbReference>
<evidence type="ECO:0000313" key="1">
    <source>
        <dbReference type="EMBL" id="KAK8073320.1"/>
    </source>
</evidence>
<keyword evidence="2" id="KW-1185">Reference proteome</keyword>
<dbReference type="EMBL" id="JAQQWL010000005">
    <property type="protein sequence ID" value="KAK8073320.1"/>
    <property type="molecule type" value="Genomic_DNA"/>
</dbReference>